<dbReference type="Pfam" id="PF09356">
    <property type="entry name" value="Phage_BR0599"/>
    <property type="match status" value="1"/>
</dbReference>
<dbReference type="Pfam" id="PF09931">
    <property type="entry name" value="Phage_phiJL001_Gp84_N"/>
    <property type="match status" value="1"/>
</dbReference>
<dbReference type="OrthoDB" id="1633386at2"/>
<reference evidence="2 3" key="1">
    <citation type="submission" date="2019-03" db="EMBL/GenBank/DDBJ databases">
        <authorList>
            <person name="Kox A.R. M."/>
        </authorList>
    </citation>
    <scope>NUCLEOTIDE SEQUENCE [LARGE SCALE GENOMIC DNA]</scope>
    <source>
        <strain evidence="2">MTUNDRAET4 annotated genome</strain>
    </source>
</reference>
<organism evidence="2 3">
    <name type="scientific">Methylocella tundrae</name>
    <dbReference type="NCBI Taxonomy" id="227605"/>
    <lineage>
        <taxon>Bacteria</taxon>
        <taxon>Pseudomonadati</taxon>
        <taxon>Pseudomonadota</taxon>
        <taxon>Alphaproteobacteria</taxon>
        <taxon>Hyphomicrobiales</taxon>
        <taxon>Beijerinckiaceae</taxon>
        <taxon>Methylocella</taxon>
    </lineage>
</organism>
<dbReference type="InterPro" id="IPR011928">
    <property type="entry name" value="Phage_phiJL001_Gp84"/>
</dbReference>
<evidence type="ECO:0000259" key="1">
    <source>
        <dbReference type="Pfam" id="PF09356"/>
    </source>
</evidence>
<dbReference type="KEGG" id="mtun:MTUNDRAET4_3373"/>
<name>A0A4U8Z470_METTU</name>
<dbReference type="Proteomes" id="UP000294360">
    <property type="component" value="Chromosome"/>
</dbReference>
<evidence type="ECO:0000313" key="3">
    <source>
        <dbReference type="Proteomes" id="UP000294360"/>
    </source>
</evidence>
<proteinExistence type="predicted"/>
<dbReference type="EMBL" id="LR536450">
    <property type="protein sequence ID" value="VFU10260.1"/>
    <property type="molecule type" value="Genomic_DNA"/>
</dbReference>
<gene>
    <name evidence="2" type="ORF">MTUNDRAET4_3373</name>
</gene>
<evidence type="ECO:0000313" key="2">
    <source>
        <dbReference type="EMBL" id="VFU10260.1"/>
    </source>
</evidence>
<protein>
    <recommendedName>
        <fullName evidence="1">Bacteriophage phiJL001 Gp84 C-terminal domain-containing protein</fullName>
    </recommendedName>
</protein>
<feature type="domain" description="Bacteriophage phiJL001 Gp84 C-terminal" evidence="1">
    <location>
        <begin position="208"/>
        <end position="282"/>
    </location>
</feature>
<sequence>MRATSQALMAFLDGLRSQRDSLALVADCYTFILQTGLILTYTSADVPIALNGAIFAANSVLVDGLTFKCEVGLQVDQQQITLAAQPTDTIGGIPFLQAIRNGILDGAEVQRERAFLTSWTEAPVGSVVLFKGRVGTVDSVGRTSAKITVNSDLVLLDVNMPRNLYAPNCQHVLYDSGCGLIKKAHGAKATAGDGSTQLKILWSGSSSAYAQGTLTFSSGVNTGATANVKSADAATLYLSAPLLNVPAAGDAFTVYQGCDHTQATCQAKFGNVANFRGFPYVPPPTYAL</sequence>
<accession>A0A4U8Z470</accession>
<dbReference type="AlphaFoldDB" id="A0A4U8Z470"/>
<dbReference type="NCBIfam" id="TIGR02218">
    <property type="entry name" value="phg_TIGR02218"/>
    <property type="match status" value="1"/>
</dbReference>
<dbReference type="InterPro" id="IPR018964">
    <property type="entry name" value="Phage_phiJL001_Gp84_C"/>
</dbReference>